<dbReference type="Pfam" id="PF01047">
    <property type="entry name" value="MarR"/>
    <property type="match status" value="1"/>
</dbReference>
<dbReference type="GO" id="GO:0003700">
    <property type="term" value="F:DNA-binding transcription factor activity"/>
    <property type="evidence" value="ECO:0007669"/>
    <property type="project" value="InterPro"/>
</dbReference>
<accession>A0AA42CDA6</accession>
<evidence type="ECO:0000256" key="2">
    <source>
        <dbReference type="ARBA" id="ARBA00023125"/>
    </source>
</evidence>
<sequence>MTRAQWVILFWLERQPGLSQKELAEILEVEPITVARLIDRLEDRGMVERRDDPHDRRIWRLHLCPPALPVLEDLKGERADMLRIVSAGLDPAILQTIKQGLAHMKASLVADLRSRSLEKDVA</sequence>
<dbReference type="InterPro" id="IPR036388">
    <property type="entry name" value="WH-like_DNA-bd_sf"/>
</dbReference>
<dbReference type="Gene3D" id="1.10.10.10">
    <property type="entry name" value="Winged helix-like DNA-binding domain superfamily/Winged helix DNA-binding domain"/>
    <property type="match status" value="1"/>
</dbReference>
<comment type="caution">
    <text evidence="5">The sequence shown here is derived from an EMBL/GenBank/DDBJ whole genome shotgun (WGS) entry which is preliminary data.</text>
</comment>
<dbReference type="InterPro" id="IPR000835">
    <property type="entry name" value="HTH_MarR-typ"/>
</dbReference>
<organism evidence="5 6">
    <name type="scientific">Limobrevibacterium gyesilva</name>
    <dbReference type="NCBI Taxonomy" id="2991712"/>
    <lineage>
        <taxon>Bacteria</taxon>
        <taxon>Pseudomonadati</taxon>
        <taxon>Pseudomonadota</taxon>
        <taxon>Alphaproteobacteria</taxon>
        <taxon>Acetobacterales</taxon>
        <taxon>Acetobacteraceae</taxon>
        <taxon>Limobrevibacterium</taxon>
    </lineage>
</organism>
<keyword evidence="6" id="KW-1185">Reference proteome</keyword>
<evidence type="ECO:0000259" key="4">
    <source>
        <dbReference type="PROSITE" id="PS50995"/>
    </source>
</evidence>
<keyword evidence="3" id="KW-0804">Transcription</keyword>
<dbReference type="RefSeq" id="WP_264712120.1">
    <property type="nucleotide sequence ID" value="NZ_JAPDNT010000001.1"/>
</dbReference>
<reference evidence="5" key="1">
    <citation type="submission" date="2022-09" db="EMBL/GenBank/DDBJ databases">
        <title>Rhodovastum sp. nov. RN2-1 isolated from soil in Seongnam, South Korea.</title>
        <authorList>
            <person name="Le N.T."/>
        </authorList>
    </citation>
    <scope>NUCLEOTIDE SEQUENCE</scope>
    <source>
        <strain evidence="5">RN2-1</strain>
    </source>
</reference>
<protein>
    <submittedName>
        <fullName evidence="5">MarR family transcriptional regulator</fullName>
    </submittedName>
</protein>
<dbReference type="GO" id="GO:0003677">
    <property type="term" value="F:DNA binding"/>
    <property type="evidence" value="ECO:0007669"/>
    <property type="project" value="UniProtKB-KW"/>
</dbReference>
<dbReference type="SMART" id="SM00347">
    <property type="entry name" value="HTH_MARR"/>
    <property type="match status" value="1"/>
</dbReference>
<dbReference type="PRINTS" id="PR00598">
    <property type="entry name" value="HTHMARR"/>
</dbReference>
<evidence type="ECO:0000256" key="3">
    <source>
        <dbReference type="ARBA" id="ARBA00023163"/>
    </source>
</evidence>
<evidence type="ECO:0000313" key="6">
    <source>
        <dbReference type="Proteomes" id="UP001165679"/>
    </source>
</evidence>
<dbReference type="PANTHER" id="PTHR33164:SF64">
    <property type="entry name" value="TRANSCRIPTIONAL REGULATOR SLYA"/>
    <property type="match status" value="1"/>
</dbReference>
<dbReference type="PANTHER" id="PTHR33164">
    <property type="entry name" value="TRANSCRIPTIONAL REGULATOR, MARR FAMILY"/>
    <property type="match status" value="1"/>
</dbReference>
<dbReference type="InterPro" id="IPR039422">
    <property type="entry name" value="MarR/SlyA-like"/>
</dbReference>
<reference evidence="5" key="2">
    <citation type="submission" date="2022-10" db="EMBL/GenBank/DDBJ databases">
        <authorList>
            <person name="Trinh H.N."/>
        </authorList>
    </citation>
    <scope>NUCLEOTIDE SEQUENCE</scope>
    <source>
        <strain evidence="5">RN2-1</strain>
    </source>
</reference>
<name>A0AA42CDA6_9PROT</name>
<dbReference type="InterPro" id="IPR036390">
    <property type="entry name" value="WH_DNA-bd_sf"/>
</dbReference>
<feature type="domain" description="HTH marR-type" evidence="4">
    <location>
        <begin position="1"/>
        <end position="106"/>
    </location>
</feature>
<gene>
    <name evidence="5" type="ORF">OL599_03020</name>
</gene>
<dbReference type="EMBL" id="JAPDNT010000001">
    <property type="protein sequence ID" value="MCW3473539.1"/>
    <property type="molecule type" value="Genomic_DNA"/>
</dbReference>
<dbReference type="Proteomes" id="UP001165679">
    <property type="component" value="Unassembled WGS sequence"/>
</dbReference>
<dbReference type="AlphaFoldDB" id="A0AA42CDA6"/>
<dbReference type="SUPFAM" id="SSF46785">
    <property type="entry name" value="Winged helix' DNA-binding domain"/>
    <property type="match status" value="1"/>
</dbReference>
<keyword evidence="2" id="KW-0238">DNA-binding</keyword>
<keyword evidence="1" id="KW-0805">Transcription regulation</keyword>
<evidence type="ECO:0000313" key="5">
    <source>
        <dbReference type="EMBL" id="MCW3473539.1"/>
    </source>
</evidence>
<dbReference type="PROSITE" id="PS50995">
    <property type="entry name" value="HTH_MARR_2"/>
    <property type="match status" value="1"/>
</dbReference>
<dbReference type="GO" id="GO:0006950">
    <property type="term" value="P:response to stress"/>
    <property type="evidence" value="ECO:0007669"/>
    <property type="project" value="TreeGrafter"/>
</dbReference>
<evidence type="ECO:0000256" key="1">
    <source>
        <dbReference type="ARBA" id="ARBA00023015"/>
    </source>
</evidence>
<proteinExistence type="predicted"/>